<evidence type="ECO:0000313" key="5">
    <source>
        <dbReference type="Proteomes" id="UP000307706"/>
    </source>
</evidence>
<dbReference type="InterPro" id="IPR049428">
    <property type="entry name" value="RecA-like_N"/>
</dbReference>
<organism evidence="3 5">
    <name type="scientific">Pseudoalteromonas citrea</name>
    <dbReference type="NCBI Taxonomy" id="43655"/>
    <lineage>
        <taxon>Bacteria</taxon>
        <taxon>Pseudomonadati</taxon>
        <taxon>Pseudomonadota</taxon>
        <taxon>Gammaproteobacteria</taxon>
        <taxon>Alteromonadales</taxon>
        <taxon>Pseudoalteromonadaceae</taxon>
        <taxon>Pseudoalteromonas</taxon>
    </lineage>
</organism>
<reference evidence="3" key="3">
    <citation type="submission" date="2019-09" db="EMBL/GenBank/DDBJ databases">
        <title>Co-occurence of chitin degradation, pigmentation and bioactivity in marine Pseudoalteromonas.</title>
        <authorList>
            <person name="Sonnenschein E.C."/>
            <person name="Bech P.K."/>
        </authorList>
    </citation>
    <scope>NUCLEOTIDE SEQUENCE</scope>
    <source>
        <strain evidence="3">S2231</strain>
        <strain evidence="2 4">S2233</strain>
    </source>
</reference>
<dbReference type="RefSeq" id="WP_138598620.1">
    <property type="nucleotide sequence ID" value="NZ_PNCK01000111.1"/>
</dbReference>
<dbReference type="InterPro" id="IPR047610">
    <property type="entry name" value="ImuA_translesion"/>
</dbReference>
<reference evidence="5" key="2">
    <citation type="submission" date="2019-06" db="EMBL/GenBank/DDBJ databases">
        <title>Co-occurence of chitin degradation, pigmentation and bioactivity in marine Pseudoalteromonas.</title>
        <authorList>
            <person name="Sonnenschein E.C."/>
            <person name="Bech P.K."/>
        </authorList>
    </citation>
    <scope>NUCLEOTIDE SEQUENCE [LARGE SCALE GENOMIC DNA]</scope>
    <source>
        <strain evidence="5">S2231</strain>
    </source>
</reference>
<dbReference type="NCBIfam" id="NF033429">
    <property type="entry name" value="ImuA_translesion"/>
    <property type="match status" value="1"/>
</dbReference>
<keyword evidence="4" id="KW-1185">Reference proteome</keyword>
<dbReference type="Proteomes" id="UP000307706">
    <property type="component" value="Unassembled WGS sequence"/>
</dbReference>
<reference evidence="4 5" key="1">
    <citation type="submission" date="2017-12" db="EMBL/GenBank/DDBJ databases">
        <authorList>
            <person name="Paulsen S."/>
            <person name="Gram L.K."/>
        </authorList>
    </citation>
    <scope>NUCLEOTIDE SEQUENCE [LARGE SCALE GENOMIC DNA]</scope>
    <source>
        <strain evidence="3 5">S2231</strain>
        <strain evidence="2 4">S2233</strain>
    </source>
</reference>
<comment type="caution">
    <text evidence="3">The sequence shown here is derived from an EMBL/GenBank/DDBJ whole genome shotgun (WGS) entry which is preliminary data.</text>
</comment>
<dbReference type="Proteomes" id="UP000305730">
    <property type="component" value="Unassembled WGS sequence"/>
</dbReference>
<evidence type="ECO:0000313" key="3">
    <source>
        <dbReference type="EMBL" id="TMP54340.1"/>
    </source>
</evidence>
<name>A0A5S3XL96_9GAMM</name>
<dbReference type="Pfam" id="PF00154">
    <property type="entry name" value="RecA_N"/>
    <property type="match status" value="1"/>
</dbReference>
<dbReference type="EMBL" id="PNCL01000127">
    <property type="protein sequence ID" value="TMP54340.1"/>
    <property type="molecule type" value="Genomic_DNA"/>
</dbReference>
<dbReference type="Gene3D" id="3.40.50.300">
    <property type="entry name" value="P-loop containing nucleotide triphosphate hydrolases"/>
    <property type="match status" value="1"/>
</dbReference>
<dbReference type="PIRSF" id="PIRSF037290">
    <property type="entry name" value="UCP037290"/>
    <property type="match status" value="1"/>
</dbReference>
<dbReference type="InterPro" id="IPR017166">
    <property type="entry name" value="UCP037290"/>
</dbReference>
<proteinExistence type="predicted"/>
<evidence type="ECO:0000259" key="1">
    <source>
        <dbReference type="Pfam" id="PF00154"/>
    </source>
</evidence>
<gene>
    <name evidence="3" type="ORF">CWB96_19465</name>
    <name evidence="2" type="ORF">CWB97_21590</name>
</gene>
<dbReference type="OrthoDB" id="9811176at2"/>
<evidence type="ECO:0000313" key="4">
    <source>
        <dbReference type="Proteomes" id="UP000305730"/>
    </source>
</evidence>
<feature type="domain" description="RecA-like N-terminal" evidence="1">
    <location>
        <begin position="13"/>
        <end position="126"/>
    </location>
</feature>
<dbReference type="EMBL" id="PNCK01000111">
    <property type="protein sequence ID" value="TMP38793.1"/>
    <property type="molecule type" value="Genomic_DNA"/>
</dbReference>
<sequence length="226" mass="25504">MSDLIDLLQRQQLVWHGNEQLSNVERVSTGIKTFDKYLQGGLPKHGVIDIQAPHGIGEIRVLLPYLKQQERLTVFINPPGYVNGHGLFHLGFDTTRLLVVHPDNDIDALWSAEQCLKSGACSSVILWQDRLAIHQIKRLQLAAEQGGALQFIMRNNTSSHLSLPVSLCLKFAAHNKGLEVSINKQKGGWSKSRFVLMLESYWPELYQPPKADKVISLSEHRKWVSP</sequence>
<evidence type="ECO:0000313" key="2">
    <source>
        <dbReference type="EMBL" id="TMP38793.1"/>
    </source>
</evidence>
<accession>A0A5S3XL96</accession>
<dbReference type="SUPFAM" id="SSF52540">
    <property type="entry name" value="P-loop containing nucleoside triphosphate hydrolases"/>
    <property type="match status" value="1"/>
</dbReference>
<protein>
    <submittedName>
        <fullName evidence="3">Recombinase RecA</fullName>
    </submittedName>
</protein>
<dbReference type="AlphaFoldDB" id="A0A5S3XL96"/>
<dbReference type="InterPro" id="IPR027417">
    <property type="entry name" value="P-loop_NTPase"/>
</dbReference>